<evidence type="ECO:0000313" key="2">
    <source>
        <dbReference type="EMBL" id="EGT32391.1"/>
    </source>
</evidence>
<accession>G0MJQ7</accession>
<dbReference type="HOGENOM" id="CLU_2028733_0_0_1"/>
<feature type="compositionally biased region" description="Polar residues" evidence="1">
    <location>
        <begin position="1"/>
        <end position="12"/>
    </location>
</feature>
<sequence>MAQSAYTSTEPQITRPVGITANPQVTEGRRNETNQPKIEVVPEETTEFLSQESSEDDREWTVKYCSKLQRKAMTSIDSDKVAVHQEWVHGIKYMRIVKCKECTEEGLGNEEQPPTYSSIFIA</sequence>
<protein>
    <submittedName>
        <fullName evidence="2">Uncharacterized protein</fullName>
    </submittedName>
</protein>
<keyword evidence="3" id="KW-1185">Reference proteome</keyword>
<dbReference type="InParanoid" id="G0MJQ7"/>
<dbReference type="EMBL" id="GL379797">
    <property type="protein sequence ID" value="EGT32391.1"/>
    <property type="molecule type" value="Genomic_DNA"/>
</dbReference>
<gene>
    <name evidence="2" type="ORF">CAEBREN_00558</name>
</gene>
<feature type="region of interest" description="Disordered" evidence="1">
    <location>
        <begin position="1"/>
        <end position="37"/>
    </location>
</feature>
<proteinExistence type="predicted"/>
<organism evidence="3">
    <name type="scientific">Caenorhabditis brenneri</name>
    <name type="common">Nematode worm</name>
    <dbReference type="NCBI Taxonomy" id="135651"/>
    <lineage>
        <taxon>Eukaryota</taxon>
        <taxon>Metazoa</taxon>
        <taxon>Ecdysozoa</taxon>
        <taxon>Nematoda</taxon>
        <taxon>Chromadorea</taxon>
        <taxon>Rhabditida</taxon>
        <taxon>Rhabditina</taxon>
        <taxon>Rhabditomorpha</taxon>
        <taxon>Rhabditoidea</taxon>
        <taxon>Rhabditidae</taxon>
        <taxon>Peloderinae</taxon>
        <taxon>Caenorhabditis</taxon>
    </lineage>
</organism>
<evidence type="ECO:0000313" key="3">
    <source>
        <dbReference type="Proteomes" id="UP000008068"/>
    </source>
</evidence>
<evidence type="ECO:0000256" key="1">
    <source>
        <dbReference type="SAM" id="MobiDB-lite"/>
    </source>
</evidence>
<name>G0MJQ7_CAEBE</name>
<dbReference type="AlphaFoldDB" id="G0MJQ7"/>
<dbReference type="Proteomes" id="UP000008068">
    <property type="component" value="Unassembled WGS sequence"/>
</dbReference>
<reference evidence="3" key="1">
    <citation type="submission" date="2011-07" db="EMBL/GenBank/DDBJ databases">
        <authorList>
            <consortium name="Caenorhabditis brenneri Sequencing and Analysis Consortium"/>
            <person name="Wilson R.K."/>
        </authorList>
    </citation>
    <scope>NUCLEOTIDE SEQUENCE [LARGE SCALE GENOMIC DNA]</scope>
    <source>
        <strain evidence="3">PB2801</strain>
    </source>
</reference>